<evidence type="ECO:0000259" key="19">
    <source>
        <dbReference type="Pfam" id="PF01406"/>
    </source>
</evidence>
<dbReference type="InterPro" id="IPR015803">
    <property type="entry name" value="Cys-tRNA-ligase"/>
</dbReference>
<evidence type="ECO:0000256" key="9">
    <source>
        <dbReference type="ARBA" id="ARBA00022917"/>
    </source>
</evidence>
<comment type="catalytic activity">
    <reaction evidence="14">
        <text>S-disulfanyl-L-cysteine + tRNA(Cys) + ATP = (S)-disulfanyl-L-cysteinyl-tRNA(Cys) + AMP + diphosphate</text>
        <dbReference type="Rhea" id="RHEA:78651"/>
        <dbReference type="Rhea" id="RHEA-COMP:9661"/>
        <dbReference type="Rhea" id="RHEA-COMP:19120"/>
        <dbReference type="ChEBI" id="CHEBI:30616"/>
        <dbReference type="ChEBI" id="CHEBI:33019"/>
        <dbReference type="ChEBI" id="CHEBI:78442"/>
        <dbReference type="ChEBI" id="CHEBI:229465"/>
        <dbReference type="ChEBI" id="CHEBI:229521"/>
        <dbReference type="ChEBI" id="CHEBI:456215"/>
    </reaction>
    <physiologicalReaction direction="left-to-right" evidence="14">
        <dbReference type="Rhea" id="RHEA:78652"/>
    </physiologicalReaction>
</comment>
<evidence type="ECO:0000256" key="18">
    <source>
        <dbReference type="ARBA" id="ARBA00049046"/>
    </source>
</evidence>
<keyword evidence="5" id="KW-0479">Metal-binding</keyword>
<dbReference type="Pfam" id="PF01406">
    <property type="entry name" value="tRNA-synt_1e"/>
    <property type="match status" value="1"/>
</dbReference>
<sequence>ESMKLASYSTRSKVLRGLLNTFRTNGTCCHVSGKKWVKPSGFDTGLKTYNSLTKQKEPLILAREGVATWYSCGPTVYDHAHLGHACSYVRFDILQRILSSFFGVTVVHAMVITDIDDKIIKRSWEESVSPAVVARMYEDEFKKDMLSLKVIPPAVYLRVTENVQHIVAFIERIITNGHAYATKEGDVYFDIQSIGDRYGRFGGAAESQGEAGDKRDQRDFALWKRSKPQEPFWESPWGRGRPGWHIECSTVASCVFGSQLDIHSGGIDLAFPHHENEVAQSEAFHQSGQWANYFLHSGHLHLKGSAEKMSKSLKNFITIKDFLESYSADEFRMFCLLTKYRSAIDYSDGSMSEARSSLETISTFIHDAQAYMKGQLQRSPVQEHLLWESQPVCCVPVQSDGGIRSPAVFGAIITYIREVLEVFGIDLLHRKADVLSRSGSLQAVVEQLTQFRSEVRAFALTRQDDSTTGSSKKAGLYPDRIPLLKACDGLRDTLAPLGVLIKDRGATSTWEIKAGQRGQDKGQQTSS</sequence>
<dbReference type="PANTHER" id="PTHR10890:SF27">
    <property type="entry name" value="CYSTEINE--TRNA LIGASE, MITOCHONDRIAL-RELATED"/>
    <property type="match status" value="1"/>
</dbReference>
<dbReference type="EC" id="6.1.1.16" evidence="3"/>
<dbReference type="STRING" id="80966.ENSAPOP00000017724"/>
<comment type="similarity">
    <text evidence="2">Belongs to the class-I aminoacyl-tRNA synthetase family.</text>
</comment>
<dbReference type="HAMAP" id="MF_00041">
    <property type="entry name" value="Cys_tRNA_synth"/>
    <property type="match status" value="1"/>
</dbReference>
<dbReference type="GO" id="GO:0004817">
    <property type="term" value="F:cysteine-tRNA ligase activity"/>
    <property type="evidence" value="ECO:0007669"/>
    <property type="project" value="UniProtKB-EC"/>
</dbReference>
<feature type="domain" description="tRNA synthetases class I catalytic" evidence="19">
    <location>
        <begin position="64"/>
        <end position="355"/>
    </location>
</feature>
<dbReference type="SUPFAM" id="SSF47323">
    <property type="entry name" value="Anticodon-binding domain of a subclass of class I aminoacyl-tRNA synthetases"/>
    <property type="match status" value="1"/>
</dbReference>
<evidence type="ECO:0000256" key="3">
    <source>
        <dbReference type="ARBA" id="ARBA00012832"/>
    </source>
</evidence>
<comment type="function">
    <text evidence="12">Mitochondrial cysteine-specific aminoacyl-tRNA synthetase that catalyzes the ATP-dependent ligation of cysteine to tRNA(Cys).</text>
</comment>
<evidence type="ECO:0000313" key="21">
    <source>
        <dbReference type="Proteomes" id="UP000257200"/>
    </source>
</evidence>
<evidence type="ECO:0000256" key="7">
    <source>
        <dbReference type="ARBA" id="ARBA00022833"/>
    </source>
</evidence>
<comment type="function">
    <text evidence="13">In addition to its role as an aminoacyl-tRNA synthetase, has also cysteine persulfide synthase activity. Produces reactive persulfide species such as cysteine persulfide (CysSSH) from substrate cysteine and mediate direct incorporation of CysSSH into proteins during translations, resulting in protein persulfides and polysulfides. CysSSHs behave as potent antioxidants and cellular protectants.</text>
</comment>
<evidence type="ECO:0000256" key="14">
    <source>
        <dbReference type="ARBA" id="ARBA00047499"/>
    </source>
</evidence>
<name>A0A3Q1FMP5_9TELE</name>
<reference evidence="20" key="1">
    <citation type="submission" date="2025-08" db="UniProtKB">
        <authorList>
            <consortium name="Ensembl"/>
        </authorList>
    </citation>
    <scope>IDENTIFICATION</scope>
</reference>
<dbReference type="Ensembl" id="ENSAPOT00000027085.1">
    <property type="protein sequence ID" value="ENSAPOP00000017724.1"/>
    <property type="gene ID" value="ENSAPOG00000021034.1"/>
</dbReference>
<evidence type="ECO:0000256" key="15">
    <source>
        <dbReference type="ARBA" id="ARBA00047548"/>
    </source>
</evidence>
<organism evidence="20 21">
    <name type="scientific">Acanthochromis polyacanthus</name>
    <name type="common">spiny chromis</name>
    <dbReference type="NCBI Taxonomy" id="80966"/>
    <lineage>
        <taxon>Eukaryota</taxon>
        <taxon>Metazoa</taxon>
        <taxon>Chordata</taxon>
        <taxon>Craniata</taxon>
        <taxon>Vertebrata</taxon>
        <taxon>Euteleostomi</taxon>
        <taxon>Actinopterygii</taxon>
        <taxon>Neopterygii</taxon>
        <taxon>Teleostei</taxon>
        <taxon>Neoteleostei</taxon>
        <taxon>Acanthomorphata</taxon>
        <taxon>Ovalentaria</taxon>
        <taxon>Pomacentridae</taxon>
        <taxon>Acanthochromis</taxon>
    </lineage>
</organism>
<dbReference type="Gene3D" id="3.40.50.620">
    <property type="entry name" value="HUPs"/>
    <property type="match status" value="1"/>
</dbReference>
<dbReference type="PANTHER" id="PTHR10890">
    <property type="entry name" value="CYSTEINYL-TRNA SYNTHETASE"/>
    <property type="match status" value="1"/>
</dbReference>
<dbReference type="CDD" id="cd00672">
    <property type="entry name" value="CysRS_core"/>
    <property type="match status" value="1"/>
</dbReference>
<evidence type="ECO:0000256" key="16">
    <source>
        <dbReference type="ARBA" id="ARBA00047731"/>
    </source>
</evidence>
<dbReference type="GO" id="GO:0046872">
    <property type="term" value="F:metal ion binding"/>
    <property type="evidence" value="ECO:0007669"/>
    <property type="project" value="UniProtKB-KW"/>
</dbReference>
<proteinExistence type="inferred from homology"/>
<dbReference type="SUPFAM" id="SSF52374">
    <property type="entry name" value="Nucleotidylyl transferase"/>
    <property type="match status" value="1"/>
</dbReference>
<evidence type="ECO:0000256" key="17">
    <source>
        <dbReference type="ARBA" id="ARBA00048609"/>
    </source>
</evidence>
<dbReference type="InterPro" id="IPR032678">
    <property type="entry name" value="tRNA-synt_1_cat_dom"/>
</dbReference>
<dbReference type="GeneTree" id="ENSGT00390000006347"/>
<dbReference type="GO" id="GO:0005524">
    <property type="term" value="F:ATP binding"/>
    <property type="evidence" value="ECO:0007669"/>
    <property type="project" value="UniProtKB-KW"/>
</dbReference>
<comment type="catalytic activity">
    <reaction evidence="15">
        <text>2 L-cysteine = S-sulfanyl-L-cysteine + L-alanine</text>
        <dbReference type="Rhea" id="RHEA:78543"/>
        <dbReference type="ChEBI" id="CHEBI:35235"/>
        <dbReference type="ChEBI" id="CHEBI:57972"/>
        <dbReference type="ChEBI" id="CHEBI:58591"/>
    </reaction>
    <physiologicalReaction direction="left-to-right" evidence="15">
        <dbReference type="Rhea" id="RHEA:78544"/>
    </physiologicalReaction>
</comment>
<dbReference type="InterPro" id="IPR009080">
    <property type="entry name" value="tRNAsynth_Ia_anticodon-bd"/>
</dbReference>
<comment type="catalytic activity">
    <reaction evidence="18">
        <text>tRNA(Cys) + L-cysteine + ATP = L-cysteinyl-tRNA(Cys) + AMP + diphosphate</text>
        <dbReference type="Rhea" id="RHEA:17773"/>
        <dbReference type="Rhea" id="RHEA-COMP:9661"/>
        <dbReference type="Rhea" id="RHEA-COMP:9679"/>
        <dbReference type="ChEBI" id="CHEBI:30616"/>
        <dbReference type="ChEBI" id="CHEBI:33019"/>
        <dbReference type="ChEBI" id="CHEBI:35235"/>
        <dbReference type="ChEBI" id="CHEBI:78442"/>
        <dbReference type="ChEBI" id="CHEBI:78517"/>
        <dbReference type="ChEBI" id="CHEBI:456215"/>
        <dbReference type="EC" id="6.1.1.16"/>
    </reaction>
    <physiologicalReaction direction="right-to-left" evidence="18">
        <dbReference type="Rhea" id="RHEA:17775"/>
    </physiologicalReaction>
</comment>
<reference evidence="20" key="2">
    <citation type="submission" date="2025-09" db="UniProtKB">
        <authorList>
            <consortium name="Ensembl"/>
        </authorList>
    </citation>
    <scope>IDENTIFICATION</scope>
</reference>
<dbReference type="InParanoid" id="A0A3Q1FMP5"/>
<dbReference type="GO" id="GO:0006423">
    <property type="term" value="P:cysteinyl-tRNA aminoacylation"/>
    <property type="evidence" value="ECO:0007669"/>
    <property type="project" value="InterPro"/>
</dbReference>
<evidence type="ECO:0000256" key="12">
    <source>
        <dbReference type="ARBA" id="ARBA00043868"/>
    </source>
</evidence>
<evidence type="ECO:0000256" key="8">
    <source>
        <dbReference type="ARBA" id="ARBA00022840"/>
    </source>
</evidence>
<dbReference type="InterPro" id="IPR014729">
    <property type="entry name" value="Rossmann-like_a/b/a_fold"/>
</dbReference>
<evidence type="ECO:0000256" key="4">
    <source>
        <dbReference type="ARBA" id="ARBA00022598"/>
    </source>
</evidence>
<comment type="catalytic activity">
    <reaction evidence="16">
        <text>S-sulfanyl-L-cysteine + L-cysteine = S-disulfanyl-L-cysteine + L-alanine</text>
        <dbReference type="Rhea" id="RHEA:78627"/>
        <dbReference type="ChEBI" id="CHEBI:35235"/>
        <dbReference type="ChEBI" id="CHEBI:57972"/>
        <dbReference type="ChEBI" id="CHEBI:58591"/>
        <dbReference type="ChEBI" id="CHEBI:229465"/>
    </reaction>
    <physiologicalReaction direction="left-to-right" evidence="16">
        <dbReference type="Rhea" id="RHEA:78628"/>
    </physiologicalReaction>
</comment>
<evidence type="ECO:0000256" key="2">
    <source>
        <dbReference type="ARBA" id="ARBA00005594"/>
    </source>
</evidence>
<evidence type="ECO:0000256" key="11">
    <source>
        <dbReference type="ARBA" id="ARBA00031499"/>
    </source>
</evidence>
<protein>
    <recommendedName>
        <fullName evidence="3">cysteine--tRNA ligase</fullName>
        <ecNumber evidence="3">6.1.1.16</ecNumber>
    </recommendedName>
    <alternativeName>
        <fullName evidence="11">Cysteinyl-tRNA synthetase</fullName>
    </alternativeName>
</protein>
<dbReference type="GO" id="GO:0021828">
    <property type="term" value="P:gonadotrophin-releasing hormone neuronal migration to the hypothalamus"/>
    <property type="evidence" value="ECO:0007669"/>
    <property type="project" value="Ensembl"/>
</dbReference>
<evidence type="ECO:0000256" key="1">
    <source>
        <dbReference type="ARBA" id="ARBA00001947"/>
    </source>
</evidence>
<keyword evidence="9" id="KW-0648">Protein biosynthesis</keyword>
<dbReference type="FunCoup" id="A0A3Q1FMP5">
    <property type="interactions" value="180"/>
</dbReference>
<evidence type="ECO:0000256" key="13">
    <source>
        <dbReference type="ARBA" id="ARBA00045476"/>
    </source>
</evidence>
<evidence type="ECO:0000256" key="10">
    <source>
        <dbReference type="ARBA" id="ARBA00023146"/>
    </source>
</evidence>
<evidence type="ECO:0000313" key="20">
    <source>
        <dbReference type="Ensembl" id="ENSAPOP00000017724.1"/>
    </source>
</evidence>
<dbReference type="GO" id="GO:0005737">
    <property type="term" value="C:cytoplasm"/>
    <property type="evidence" value="ECO:0007669"/>
    <property type="project" value="TreeGrafter"/>
</dbReference>
<keyword evidence="10" id="KW-0030">Aminoacyl-tRNA synthetase</keyword>
<evidence type="ECO:0000256" key="6">
    <source>
        <dbReference type="ARBA" id="ARBA00022741"/>
    </source>
</evidence>
<comment type="cofactor">
    <cofactor evidence="1">
        <name>Zn(2+)</name>
        <dbReference type="ChEBI" id="CHEBI:29105"/>
    </cofactor>
</comment>
<comment type="catalytic activity">
    <reaction evidence="17">
        <text>S-sulfanyl-L-cysteine + tRNA(Cys) + ATP = (S)-sulfanyl-L-cysteinyl-tRNA(Cys) + AMP + diphosphate</text>
        <dbReference type="Rhea" id="RHEA:78647"/>
        <dbReference type="Rhea" id="RHEA-COMP:9661"/>
        <dbReference type="Rhea" id="RHEA-COMP:19119"/>
        <dbReference type="ChEBI" id="CHEBI:30616"/>
        <dbReference type="ChEBI" id="CHEBI:33019"/>
        <dbReference type="ChEBI" id="CHEBI:58591"/>
        <dbReference type="ChEBI" id="CHEBI:78442"/>
        <dbReference type="ChEBI" id="CHEBI:229520"/>
        <dbReference type="ChEBI" id="CHEBI:456215"/>
    </reaction>
    <physiologicalReaction direction="left-to-right" evidence="17">
        <dbReference type="Rhea" id="RHEA:78648"/>
    </physiologicalReaction>
</comment>
<keyword evidence="6" id="KW-0547">Nucleotide-binding</keyword>
<keyword evidence="21" id="KW-1185">Reference proteome</keyword>
<evidence type="ECO:0000256" key="5">
    <source>
        <dbReference type="ARBA" id="ARBA00022723"/>
    </source>
</evidence>
<dbReference type="Proteomes" id="UP000257200">
    <property type="component" value="Unplaced"/>
</dbReference>
<keyword evidence="8" id="KW-0067">ATP-binding</keyword>
<dbReference type="InterPro" id="IPR024909">
    <property type="entry name" value="Cys-tRNA/MSH_ligase"/>
</dbReference>
<dbReference type="AlphaFoldDB" id="A0A3Q1FMP5"/>
<dbReference type="PRINTS" id="PR00983">
    <property type="entry name" value="TRNASYNTHCYS"/>
</dbReference>
<dbReference type="NCBIfam" id="TIGR00435">
    <property type="entry name" value="cysS"/>
    <property type="match status" value="1"/>
</dbReference>
<keyword evidence="7" id="KW-0862">Zinc</keyword>
<accession>A0A3Q1FMP5</accession>
<dbReference type="FunFam" id="3.40.50.620:FF:000027">
    <property type="entry name" value="Cysteine--tRNA ligase, cytoplasmic"/>
    <property type="match status" value="1"/>
</dbReference>
<keyword evidence="4" id="KW-0436">Ligase</keyword>